<proteinExistence type="predicted"/>
<name>A0ABV4DSD5_9CLOT</name>
<dbReference type="RefSeq" id="WP_294180446.1">
    <property type="nucleotide sequence ID" value="NZ_JBGFFE010000001.1"/>
</dbReference>
<dbReference type="Proteomes" id="UP001565220">
    <property type="component" value="Unassembled WGS sequence"/>
</dbReference>
<keyword evidence="1" id="KW-0812">Transmembrane</keyword>
<comment type="caution">
    <text evidence="2">The sequence shown here is derived from an EMBL/GenBank/DDBJ whole genome shotgun (WGS) entry which is preliminary data.</text>
</comment>
<protein>
    <submittedName>
        <fullName evidence="2">DUF4044 domain-containing protein</fullName>
    </submittedName>
</protein>
<accession>A0ABV4DSD5</accession>
<evidence type="ECO:0000313" key="2">
    <source>
        <dbReference type="EMBL" id="MEY8762148.1"/>
    </source>
</evidence>
<sequence>MKKKTRDRMTRALVVFVVFIFILGLLPMLFR</sequence>
<evidence type="ECO:0000256" key="1">
    <source>
        <dbReference type="SAM" id="Phobius"/>
    </source>
</evidence>
<reference evidence="2 3" key="1">
    <citation type="submission" date="2024-08" db="EMBL/GenBank/DDBJ databases">
        <title>Clostridium lapicellarii sp. nov., and Clostridium renhuaiense sp. nov., two species isolated from the mud in a fermentation cellar used for producing sauce-flavour Chinese liquors.</title>
        <authorList>
            <person name="Yang F."/>
            <person name="Wang H."/>
            <person name="Chen L.Q."/>
            <person name="Zhou N."/>
            <person name="Lu J.J."/>
            <person name="Pu X.X."/>
            <person name="Wan B."/>
            <person name="Wang L."/>
            <person name="Liu S.J."/>
        </authorList>
    </citation>
    <scope>NUCLEOTIDE SEQUENCE [LARGE SCALE GENOMIC DNA]</scope>
    <source>
        <strain evidence="2 3">MT-113</strain>
    </source>
</reference>
<gene>
    <name evidence="2" type="ORF">AB8S09_00615</name>
</gene>
<organism evidence="2 3">
    <name type="scientific">Clostridium lapidicellarium</name>
    <dbReference type="NCBI Taxonomy" id="3240931"/>
    <lineage>
        <taxon>Bacteria</taxon>
        <taxon>Bacillati</taxon>
        <taxon>Bacillota</taxon>
        <taxon>Clostridia</taxon>
        <taxon>Eubacteriales</taxon>
        <taxon>Clostridiaceae</taxon>
        <taxon>Clostridium</taxon>
    </lineage>
</organism>
<dbReference type="EMBL" id="JBGFFE010000001">
    <property type="protein sequence ID" value="MEY8762148.1"/>
    <property type="molecule type" value="Genomic_DNA"/>
</dbReference>
<feature type="transmembrane region" description="Helical" evidence="1">
    <location>
        <begin position="12"/>
        <end position="30"/>
    </location>
</feature>
<keyword evidence="3" id="KW-1185">Reference proteome</keyword>
<keyword evidence="1" id="KW-0472">Membrane</keyword>
<evidence type="ECO:0000313" key="3">
    <source>
        <dbReference type="Proteomes" id="UP001565220"/>
    </source>
</evidence>
<keyword evidence="1" id="KW-1133">Transmembrane helix</keyword>